<proteinExistence type="inferred from homology"/>
<comment type="similarity">
    <text evidence="4">Belongs to the SIMIBI class G3E GTPase family. ZNG1 subfamily.</text>
</comment>
<evidence type="ECO:0000313" key="8">
    <source>
        <dbReference type="Proteomes" id="UP000321685"/>
    </source>
</evidence>
<keyword evidence="3" id="KW-0143">Chaperone</keyword>
<dbReference type="Proteomes" id="UP000321685">
    <property type="component" value="Unassembled WGS sequence"/>
</dbReference>
<dbReference type="Pfam" id="PF02492">
    <property type="entry name" value="cobW"/>
    <property type="match status" value="1"/>
</dbReference>
<dbReference type="AlphaFoldDB" id="A0A511DKP9"/>
<dbReference type="RefSeq" id="WP_147111433.1">
    <property type="nucleotide sequence ID" value="NZ_BJVJ01000052.1"/>
</dbReference>
<dbReference type="PANTHER" id="PTHR13748:SF62">
    <property type="entry name" value="COBW DOMAIN-CONTAINING PROTEIN"/>
    <property type="match status" value="1"/>
</dbReference>
<dbReference type="OrthoDB" id="9808822at2"/>
<evidence type="ECO:0000256" key="1">
    <source>
        <dbReference type="ARBA" id="ARBA00022741"/>
    </source>
</evidence>
<name>A0A511DKP9_9PSEU</name>
<dbReference type="GO" id="GO:0000166">
    <property type="term" value="F:nucleotide binding"/>
    <property type="evidence" value="ECO:0007669"/>
    <property type="project" value="UniProtKB-KW"/>
</dbReference>
<dbReference type="Pfam" id="PF07683">
    <property type="entry name" value="CobW_C"/>
    <property type="match status" value="1"/>
</dbReference>
<sequence>MRGRRIPVLVLAGFLGAGKTTLLNHLLAHSADVRIGVIVNDFGSIGIDAMLVGGQADGVVPLGNGCLCCAVGEEGVGPLLEKLAGPSSEVDVIVIEASGIAEPGALVQLVLTAGTARTTFGGLVQVVDAAEFETTRARHPQVEGHVGLADLIVLNKADRVDPARLCRVRRACREANGRAPIVPASHGVVDPGLLFDIHVVPGRQLMLAGATDDDHTNHLHAAYEAVEYVTERPIDPRRFVELLDRRPAGTYRVKGFVDFGVTGHRQRFGLHAVGRYLRFDRTSWPRDEPRRTGLEFIGSGVDADALRSALRACEREEPAGPDDMLAVLRYTFDR</sequence>
<reference evidence="7 8" key="1">
    <citation type="submission" date="2019-07" db="EMBL/GenBank/DDBJ databases">
        <title>Whole genome shotgun sequence of Pseudonocardia sulfidoxydans NBRC 16205.</title>
        <authorList>
            <person name="Hosoyama A."/>
            <person name="Uohara A."/>
            <person name="Ohji S."/>
            <person name="Ichikawa N."/>
        </authorList>
    </citation>
    <scope>NUCLEOTIDE SEQUENCE [LARGE SCALE GENOMIC DNA]</scope>
    <source>
        <strain evidence="7 8">NBRC 16205</strain>
    </source>
</reference>
<dbReference type="Gene3D" id="3.30.1220.10">
    <property type="entry name" value="CobW-like, C-terminal domain"/>
    <property type="match status" value="1"/>
</dbReference>
<dbReference type="EMBL" id="BJVJ01000052">
    <property type="protein sequence ID" value="GEL25365.1"/>
    <property type="molecule type" value="Genomic_DNA"/>
</dbReference>
<dbReference type="InterPro" id="IPR011629">
    <property type="entry name" value="CobW-like_C"/>
</dbReference>
<dbReference type="PANTHER" id="PTHR13748">
    <property type="entry name" value="COBW-RELATED"/>
    <property type="match status" value="1"/>
</dbReference>
<protein>
    <submittedName>
        <fullName evidence="7">Cobalamin biosynthesis protein CobW</fullName>
    </submittedName>
</protein>
<dbReference type="SUPFAM" id="SSF52540">
    <property type="entry name" value="P-loop containing nucleoside triphosphate hydrolases"/>
    <property type="match status" value="1"/>
</dbReference>
<comment type="caution">
    <text evidence="7">The sequence shown here is derived from an EMBL/GenBank/DDBJ whole genome shotgun (WGS) entry which is preliminary data.</text>
</comment>
<evidence type="ECO:0000259" key="6">
    <source>
        <dbReference type="SMART" id="SM00833"/>
    </source>
</evidence>
<dbReference type="Gene3D" id="3.40.50.300">
    <property type="entry name" value="P-loop containing nucleotide triphosphate hydrolases"/>
    <property type="match status" value="1"/>
</dbReference>
<evidence type="ECO:0000256" key="5">
    <source>
        <dbReference type="ARBA" id="ARBA00049117"/>
    </source>
</evidence>
<evidence type="ECO:0000256" key="2">
    <source>
        <dbReference type="ARBA" id="ARBA00022801"/>
    </source>
</evidence>
<keyword evidence="1" id="KW-0547">Nucleotide-binding</keyword>
<evidence type="ECO:0000256" key="3">
    <source>
        <dbReference type="ARBA" id="ARBA00023186"/>
    </source>
</evidence>
<comment type="catalytic activity">
    <reaction evidence="5">
        <text>GTP + H2O = GDP + phosphate + H(+)</text>
        <dbReference type="Rhea" id="RHEA:19669"/>
        <dbReference type="ChEBI" id="CHEBI:15377"/>
        <dbReference type="ChEBI" id="CHEBI:15378"/>
        <dbReference type="ChEBI" id="CHEBI:37565"/>
        <dbReference type="ChEBI" id="CHEBI:43474"/>
        <dbReference type="ChEBI" id="CHEBI:58189"/>
    </reaction>
    <physiologicalReaction direction="left-to-right" evidence="5">
        <dbReference type="Rhea" id="RHEA:19670"/>
    </physiologicalReaction>
</comment>
<dbReference type="SUPFAM" id="SSF90002">
    <property type="entry name" value="Hypothetical protein YjiA, C-terminal domain"/>
    <property type="match status" value="1"/>
</dbReference>
<keyword evidence="8" id="KW-1185">Reference proteome</keyword>
<dbReference type="InterPro" id="IPR027417">
    <property type="entry name" value="P-loop_NTPase"/>
</dbReference>
<dbReference type="InterPro" id="IPR051316">
    <property type="entry name" value="Zinc-reg_GTPase_activator"/>
</dbReference>
<dbReference type="GO" id="GO:0016787">
    <property type="term" value="F:hydrolase activity"/>
    <property type="evidence" value="ECO:0007669"/>
    <property type="project" value="UniProtKB-KW"/>
</dbReference>
<keyword evidence="2" id="KW-0378">Hydrolase</keyword>
<dbReference type="GO" id="GO:0005737">
    <property type="term" value="C:cytoplasm"/>
    <property type="evidence" value="ECO:0007669"/>
    <property type="project" value="TreeGrafter"/>
</dbReference>
<gene>
    <name evidence="7" type="primary">cobW</name>
    <name evidence="7" type="ORF">PSU4_43190</name>
</gene>
<feature type="domain" description="CobW C-terminal" evidence="6">
    <location>
        <begin position="223"/>
        <end position="314"/>
    </location>
</feature>
<accession>A0A511DKP9</accession>
<organism evidence="7 8">
    <name type="scientific">Pseudonocardia sulfidoxydans NBRC 16205</name>
    <dbReference type="NCBI Taxonomy" id="1223511"/>
    <lineage>
        <taxon>Bacteria</taxon>
        <taxon>Bacillati</taxon>
        <taxon>Actinomycetota</taxon>
        <taxon>Actinomycetes</taxon>
        <taxon>Pseudonocardiales</taxon>
        <taxon>Pseudonocardiaceae</taxon>
        <taxon>Pseudonocardia</taxon>
    </lineage>
</organism>
<dbReference type="InterPro" id="IPR003495">
    <property type="entry name" value="CobW/HypB/UreG_nucleotide-bd"/>
</dbReference>
<dbReference type="InterPro" id="IPR036627">
    <property type="entry name" value="CobW-likC_sf"/>
</dbReference>
<dbReference type="CDD" id="cd03112">
    <property type="entry name" value="CobW-like"/>
    <property type="match status" value="1"/>
</dbReference>
<dbReference type="SMART" id="SM00833">
    <property type="entry name" value="CobW_C"/>
    <property type="match status" value="1"/>
</dbReference>
<evidence type="ECO:0000313" key="7">
    <source>
        <dbReference type="EMBL" id="GEL25365.1"/>
    </source>
</evidence>
<evidence type="ECO:0000256" key="4">
    <source>
        <dbReference type="ARBA" id="ARBA00034320"/>
    </source>
</evidence>